<dbReference type="InterPro" id="IPR009057">
    <property type="entry name" value="Homeodomain-like_sf"/>
</dbReference>
<dbReference type="RefSeq" id="WP_154576061.1">
    <property type="nucleotide sequence ID" value="NZ_VUMO01000004.1"/>
</dbReference>
<dbReference type="Pfam" id="PF00440">
    <property type="entry name" value="TetR_N"/>
    <property type="match status" value="1"/>
</dbReference>
<dbReference type="PROSITE" id="PS50977">
    <property type="entry name" value="HTH_TETR_2"/>
    <property type="match status" value="1"/>
</dbReference>
<dbReference type="InterPro" id="IPR050624">
    <property type="entry name" value="HTH-type_Tx_Regulator"/>
</dbReference>
<feature type="domain" description="HTH tetR-type" evidence="3">
    <location>
        <begin position="6"/>
        <end position="66"/>
    </location>
</feature>
<dbReference type="PANTHER" id="PTHR43479">
    <property type="entry name" value="ACREF/ENVCD OPERON REPRESSOR-RELATED"/>
    <property type="match status" value="1"/>
</dbReference>
<feature type="DNA-binding region" description="H-T-H motif" evidence="2">
    <location>
        <begin position="29"/>
        <end position="48"/>
    </location>
</feature>
<dbReference type="AlphaFoldDB" id="A0A7X2NFI4"/>
<evidence type="ECO:0000259" key="3">
    <source>
        <dbReference type="PROSITE" id="PS50977"/>
    </source>
</evidence>
<dbReference type="InterPro" id="IPR001647">
    <property type="entry name" value="HTH_TetR"/>
</dbReference>
<evidence type="ECO:0000313" key="4">
    <source>
        <dbReference type="EMBL" id="MSS19652.1"/>
    </source>
</evidence>
<evidence type="ECO:0000256" key="1">
    <source>
        <dbReference type="ARBA" id="ARBA00023125"/>
    </source>
</evidence>
<proteinExistence type="predicted"/>
<evidence type="ECO:0000256" key="2">
    <source>
        <dbReference type="PROSITE-ProRule" id="PRU00335"/>
    </source>
</evidence>
<reference evidence="4 5" key="1">
    <citation type="submission" date="2019-08" db="EMBL/GenBank/DDBJ databases">
        <title>In-depth cultivation of the pig gut microbiome towards novel bacterial diversity and tailored functional studies.</title>
        <authorList>
            <person name="Wylensek D."/>
            <person name="Hitch T.C.A."/>
            <person name="Clavel T."/>
        </authorList>
    </citation>
    <scope>NUCLEOTIDE SEQUENCE [LARGE SCALE GENOMIC DNA]</scope>
    <source>
        <strain evidence="4 5">RF-744-FAT-4</strain>
    </source>
</reference>
<accession>A0A7X2NFI4</accession>
<dbReference type="SUPFAM" id="SSF48498">
    <property type="entry name" value="Tetracyclin repressor-like, C-terminal domain"/>
    <property type="match status" value="1"/>
</dbReference>
<comment type="caution">
    <text evidence="4">The sequence shown here is derived from an EMBL/GenBank/DDBJ whole genome shotgun (WGS) entry which is preliminary data.</text>
</comment>
<dbReference type="GO" id="GO:0003677">
    <property type="term" value="F:DNA binding"/>
    <property type="evidence" value="ECO:0007669"/>
    <property type="project" value="UniProtKB-UniRule"/>
</dbReference>
<dbReference type="InterPro" id="IPR036271">
    <property type="entry name" value="Tet_transcr_reg_TetR-rel_C_sf"/>
</dbReference>
<gene>
    <name evidence="4" type="ORF">FYJ52_04435</name>
</gene>
<dbReference type="EMBL" id="VUMO01000004">
    <property type="protein sequence ID" value="MSS19652.1"/>
    <property type="molecule type" value="Genomic_DNA"/>
</dbReference>
<dbReference type="SUPFAM" id="SSF46689">
    <property type="entry name" value="Homeodomain-like"/>
    <property type="match status" value="1"/>
</dbReference>
<name>A0A7X2NFI4_9FIRM</name>
<sequence length="191" mass="22319">MGRKAEEKRDLILEQARKIFLNQDFDQVTMTAIINACGISHGGIYRYFASPSEIFVTLFERDTHTLLDAVSISMWEQRSAVDILKEVFKVYQNAIWDPEPNMAARYNTFFKNHPEKQDVKRNQIDRFIKTIAQVLVYGNERGELNSVDSTFWANQLVYYLEGLDHNVSVIGLKQKEVENLFILWLEHLKND</sequence>
<evidence type="ECO:0000313" key="5">
    <source>
        <dbReference type="Proteomes" id="UP000461754"/>
    </source>
</evidence>
<dbReference type="PRINTS" id="PR00455">
    <property type="entry name" value="HTHTETR"/>
</dbReference>
<dbReference type="PANTHER" id="PTHR43479:SF11">
    <property type="entry name" value="ACREF_ENVCD OPERON REPRESSOR-RELATED"/>
    <property type="match status" value="1"/>
</dbReference>
<protein>
    <submittedName>
        <fullName evidence="4">TetR/AcrR family transcriptional regulator</fullName>
    </submittedName>
</protein>
<dbReference type="Gene3D" id="1.10.10.60">
    <property type="entry name" value="Homeodomain-like"/>
    <property type="match status" value="1"/>
</dbReference>
<dbReference type="Proteomes" id="UP000461754">
    <property type="component" value="Unassembled WGS sequence"/>
</dbReference>
<dbReference type="Gene3D" id="1.10.357.10">
    <property type="entry name" value="Tetracycline Repressor, domain 2"/>
    <property type="match status" value="1"/>
</dbReference>
<keyword evidence="1 2" id="KW-0238">DNA-binding</keyword>
<keyword evidence="5" id="KW-1185">Reference proteome</keyword>
<organism evidence="4 5">
    <name type="scientific">Pseudoramibacter porci</name>
    <dbReference type="NCBI Taxonomy" id="2606631"/>
    <lineage>
        <taxon>Bacteria</taxon>
        <taxon>Bacillati</taxon>
        <taxon>Bacillota</taxon>
        <taxon>Clostridia</taxon>
        <taxon>Eubacteriales</taxon>
        <taxon>Eubacteriaceae</taxon>
        <taxon>Pseudoramibacter</taxon>
    </lineage>
</organism>